<keyword evidence="5 9" id="KW-0627">Porphyrin biosynthesis</keyword>
<feature type="domain" description="Tetrapyrrole biosynthesis uroporphyrinogen III synthase" evidence="10">
    <location>
        <begin position="25"/>
        <end position="244"/>
    </location>
</feature>
<dbReference type="CDD" id="cd06578">
    <property type="entry name" value="HemD"/>
    <property type="match status" value="1"/>
</dbReference>
<name>A0A1I3XXI4_9GAMM</name>
<proteinExistence type="inferred from homology"/>
<sequence length="252" mass="27545">MFTVSKTALAGQQILVTRPQHQCQALADLIENAGGKALILPVIDIEHIARKDWQTSHIDHFDWLIFVSRNAVESFMAGWGQALPQPCQFAAVGDGTAQAMREYDIPVDCQPEISNGSEGLLQMPLMQADKVRGKHILIVRGNGGREHMADTLKARGANISYVEVYQRVLAKPTVTMQKQAVLADKVICTSVAGVDNLCSIFMNTWPGLLDKPLTVVSDRIKQHASARGFKTIHVSADASDNAVVDTLINMDD</sequence>
<dbReference type="EC" id="4.2.1.75" evidence="3 9"/>
<dbReference type="PANTHER" id="PTHR38042:SF1">
    <property type="entry name" value="UROPORPHYRINOGEN-III SYNTHASE, CHLOROPLASTIC"/>
    <property type="match status" value="1"/>
</dbReference>
<accession>A0A1I3XXI4</accession>
<evidence type="ECO:0000256" key="6">
    <source>
        <dbReference type="ARBA" id="ARBA00037589"/>
    </source>
</evidence>
<dbReference type="Pfam" id="PF02602">
    <property type="entry name" value="HEM4"/>
    <property type="match status" value="1"/>
</dbReference>
<comment type="function">
    <text evidence="6 9">Catalyzes cyclization of the linear tetrapyrrole, hydroxymethylbilane, to the macrocyclic uroporphyrinogen III.</text>
</comment>
<dbReference type="InterPro" id="IPR036108">
    <property type="entry name" value="4pyrrol_syn_uPrphyn_synt_sf"/>
</dbReference>
<dbReference type="Proteomes" id="UP000198924">
    <property type="component" value="Unassembled WGS sequence"/>
</dbReference>
<dbReference type="RefSeq" id="WP_091712923.1">
    <property type="nucleotide sequence ID" value="NZ_FOSH01000007.1"/>
</dbReference>
<dbReference type="PANTHER" id="PTHR38042">
    <property type="entry name" value="UROPORPHYRINOGEN-III SYNTHASE, CHLOROPLASTIC"/>
    <property type="match status" value="1"/>
</dbReference>
<comment type="catalytic activity">
    <reaction evidence="8 9">
        <text>hydroxymethylbilane = uroporphyrinogen III + H2O</text>
        <dbReference type="Rhea" id="RHEA:18965"/>
        <dbReference type="ChEBI" id="CHEBI:15377"/>
        <dbReference type="ChEBI" id="CHEBI:57308"/>
        <dbReference type="ChEBI" id="CHEBI:57845"/>
        <dbReference type="EC" id="4.2.1.75"/>
    </reaction>
</comment>
<evidence type="ECO:0000259" key="10">
    <source>
        <dbReference type="Pfam" id="PF02602"/>
    </source>
</evidence>
<evidence type="ECO:0000256" key="7">
    <source>
        <dbReference type="ARBA" id="ARBA00040167"/>
    </source>
</evidence>
<dbReference type="GO" id="GO:0004852">
    <property type="term" value="F:uroporphyrinogen-III synthase activity"/>
    <property type="evidence" value="ECO:0007669"/>
    <property type="project" value="UniProtKB-UniRule"/>
</dbReference>
<evidence type="ECO:0000256" key="4">
    <source>
        <dbReference type="ARBA" id="ARBA00023239"/>
    </source>
</evidence>
<gene>
    <name evidence="11" type="ORF">SAMN04488079_10729</name>
</gene>
<protein>
    <recommendedName>
        <fullName evidence="7 9">Uroporphyrinogen-III synthase</fullName>
        <ecNumber evidence="3 9">4.2.1.75</ecNumber>
    </recommendedName>
</protein>
<comment type="similarity">
    <text evidence="2 9">Belongs to the uroporphyrinogen-III synthase family.</text>
</comment>
<dbReference type="GO" id="GO:0006782">
    <property type="term" value="P:protoporphyrinogen IX biosynthetic process"/>
    <property type="evidence" value="ECO:0007669"/>
    <property type="project" value="UniProtKB-UniRule"/>
</dbReference>
<dbReference type="STRING" id="45496.SAMN04488079_10729"/>
<dbReference type="InterPro" id="IPR003754">
    <property type="entry name" value="4pyrrol_synth_uPrphyn_synth"/>
</dbReference>
<evidence type="ECO:0000256" key="9">
    <source>
        <dbReference type="RuleBase" id="RU366031"/>
    </source>
</evidence>
<evidence type="ECO:0000256" key="5">
    <source>
        <dbReference type="ARBA" id="ARBA00023244"/>
    </source>
</evidence>
<dbReference type="InterPro" id="IPR039793">
    <property type="entry name" value="UROS/Hem4"/>
</dbReference>
<keyword evidence="12" id="KW-1185">Reference proteome</keyword>
<dbReference type="EMBL" id="FOSH01000007">
    <property type="protein sequence ID" value="SFK24254.1"/>
    <property type="molecule type" value="Genomic_DNA"/>
</dbReference>
<organism evidence="11 12">
    <name type="scientific">Methylophaga sulfidovorans</name>
    <dbReference type="NCBI Taxonomy" id="45496"/>
    <lineage>
        <taxon>Bacteria</taxon>
        <taxon>Pseudomonadati</taxon>
        <taxon>Pseudomonadota</taxon>
        <taxon>Gammaproteobacteria</taxon>
        <taxon>Thiotrichales</taxon>
        <taxon>Piscirickettsiaceae</taxon>
        <taxon>Methylophaga</taxon>
    </lineage>
</organism>
<evidence type="ECO:0000313" key="12">
    <source>
        <dbReference type="Proteomes" id="UP000198924"/>
    </source>
</evidence>
<evidence type="ECO:0000313" key="11">
    <source>
        <dbReference type="EMBL" id="SFK24254.1"/>
    </source>
</evidence>
<evidence type="ECO:0000256" key="2">
    <source>
        <dbReference type="ARBA" id="ARBA00008133"/>
    </source>
</evidence>
<evidence type="ECO:0000256" key="3">
    <source>
        <dbReference type="ARBA" id="ARBA00013109"/>
    </source>
</evidence>
<dbReference type="Gene3D" id="3.40.50.10090">
    <property type="match status" value="2"/>
</dbReference>
<dbReference type="OrthoDB" id="9787650at2"/>
<dbReference type="AlphaFoldDB" id="A0A1I3XXI4"/>
<keyword evidence="4 9" id="KW-0456">Lyase</keyword>
<dbReference type="UniPathway" id="UPA00251">
    <property type="reaction ID" value="UER00320"/>
</dbReference>
<comment type="pathway">
    <text evidence="1 9">Porphyrin-containing compound metabolism; protoporphyrin-IX biosynthesis; coproporphyrinogen-III from 5-aminolevulinate: step 3/4.</text>
</comment>
<evidence type="ECO:0000256" key="8">
    <source>
        <dbReference type="ARBA" id="ARBA00048617"/>
    </source>
</evidence>
<reference evidence="12" key="1">
    <citation type="submission" date="2016-10" db="EMBL/GenBank/DDBJ databases">
        <authorList>
            <person name="Varghese N."/>
            <person name="Submissions S."/>
        </authorList>
    </citation>
    <scope>NUCLEOTIDE SEQUENCE [LARGE SCALE GENOMIC DNA]</scope>
    <source>
        <strain evidence="12">DSM 11578</strain>
    </source>
</reference>
<dbReference type="SUPFAM" id="SSF69618">
    <property type="entry name" value="HemD-like"/>
    <property type="match status" value="1"/>
</dbReference>
<evidence type="ECO:0000256" key="1">
    <source>
        <dbReference type="ARBA" id="ARBA00004772"/>
    </source>
</evidence>
<dbReference type="GO" id="GO:0006780">
    <property type="term" value="P:uroporphyrinogen III biosynthetic process"/>
    <property type="evidence" value="ECO:0007669"/>
    <property type="project" value="UniProtKB-UniRule"/>
</dbReference>